<evidence type="ECO:0000259" key="3">
    <source>
        <dbReference type="SMART" id="SM01290"/>
    </source>
</evidence>
<dbReference type="InterPro" id="IPR015196">
    <property type="entry name" value="PngaseF_N"/>
</dbReference>
<dbReference type="InterPro" id="IPR008977">
    <property type="entry name" value="PHM/PNGase_F_dom_sf"/>
</dbReference>
<sequence length="567" mass="63460">MLFFLPLLKTNLMQKILLCSLITGAQMIFAQTYEITYQNSFEGKINPNQNHIISITNSDKTLLFNEKIKNKKADFPFEVNEINRKNNEVSQFAFLNNNEIVKTSDNTILAKQEFKPTSETGKILGYNVKKAVTSVNSNTIEVWYTNDLKVKGGPSILGQDLGLVLKTVRNGSSVVEATSVKKIKALDDQSLFNGKNITEKDALTYKDMIWKSRFITIPVFENETINFSDASKSDQVIQRFGNGTIILKKVKIPEIKQGNTIFVELKQKSNGDAYDRTGDVFIIPQERAISYYTGLTQGVKSLPVYQNGNGKSYQGVALTPDYLPFIELMRFFTPFGIGHFNEKIQLKGKNWHNNTPYRQDITELRPQLSGKEILIGAFIGNYDKGGHQISLELSIHPDQQKIVNNNFVLPVFNTTNVMEMAGQDYPTMFNSDKGVEVEFILTKDLKNAQLRYITTGHGGWGAGDEFVPKENSIYLDGKLAHAFTPWRTDCGSYRLFNPASGNFEDGLSSSDLSRSNWCPGTITNPVYINLGNLNAGKHTIQVKIPQGAPEGSSQSFWNVSGVLLGQE</sequence>
<dbReference type="HOGENOM" id="CLU_493279_0_0_10"/>
<organism evidence="4 5">
    <name type="scientific">Elizabethkingia anophelis NUHP1</name>
    <dbReference type="NCBI Taxonomy" id="1338011"/>
    <lineage>
        <taxon>Bacteria</taxon>
        <taxon>Pseudomonadati</taxon>
        <taxon>Bacteroidota</taxon>
        <taxon>Flavobacteriia</taxon>
        <taxon>Flavobacteriales</taxon>
        <taxon>Weeksellaceae</taxon>
        <taxon>Elizabethkingia</taxon>
    </lineage>
</organism>
<dbReference type="Pfam" id="PF09113">
    <property type="entry name" value="N-glycanase_C"/>
    <property type="match status" value="1"/>
</dbReference>
<dbReference type="EMBL" id="CP007547">
    <property type="protein sequence ID" value="AIL44835.1"/>
    <property type="molecule type" value="Genomic_DNA"/>
</dbReference>
<evidence type="ECO:0000256" key="2">
    <source>
        <dbReference type="SAM" id="SignalP"/>
    </source>
</evidence>
<dbReference type="SMR" id="A0A077EH19"/>
<dbReference type="KEGG" id="eao:BD94_1060"/>
<feature type="chain" id="PRO_5001717714" description="Peptide-N-glycosidase F N-terminal domain-containing protein" evidence="2">
    <location>
        <begin position="31"/>
        <end position="567"/>
    </location>
</feature>
<gene>
    <name evidence="4" type="ORF">BD94_1060</name>
</gene>
<accession>A0A077EH19</accession>
<reference evidence="4 5" key="1">
    <citation type="journal article" date="2013" name="Lancet">
        <title>First case of E anophelis outbreak in an intensive-care unit.</title>
        <authorList>
            <person name="Teo J."/>
            <person name="Tan S.Y."/>
            <person name="Tay M."/>
            <person name="Ding Y."/>
            <person name="Kjelleberg S."/>
            <person name="Givskov M."/>
            <person name="Lin R.T."/>
            <person name="Yang L."/>
        </authorList>
    </citation>
    <scope>NUCLEOTIDE SEQUENCE [LARGE SCALE GENOMIC DNA]</scope>
    <source>
        <strain evidence="4 5">NUHP1</strain>
    </source>
</reference>
<dbReference type="AlphaFoldDB" id="A0A077EH19"/>
<feature type="signal peptide" evidence="2">
    <location>
        <begin position="1"/>
        <end position="30"/>
    </location>
</feature>
<feature type="domain" description="Peptide-N-glycosidase F N-terminal" evidence="3">
    <location>
        <begin position="216"/>
        <end position="395"/>
    </location>
</feature>
<proteinExistence type="predicted"/>
<dbReference type="Pfam" id="PF22252">
    <property type="entry name" value="PNGase_F-II_N"/>
    <property type="match status" value="1"/>
</dbReference>
<dbReference type="GO" id="GO:0016715">
    <property type="term" value="F:oxidoreductase activity, acting on paired donors, with incorporation or reduction of molecular oxygen, reduced ascorbate as one donor, and incorporation of one atom of oxygen"/>
    <property type="evidence" value="ECO:0007669"/>
    <property type="project" value="InterPro"/>
</dbReference>
<dbReference type="STRING" id="1338011.BD94_1060"/>
<dbReference type="InterPro" id="IPR043022">
    <property type="entry name" value="PngaseF_N_sf"/>
</dbReference>
<name>A0A077EH19_9FLAO</name>
<evidence type="ECO:0000313" key="4">
    <source>
        <dbReference type="EMBL" id="AIL44835.1"/>
    </source>
</evidence>
<dbReference type="Gene3D" id="2.60.120.230">
    <property type="match status" value="1"/>
</dbReference>
<dbReference type="SUPFAM" id="SSF49742">
    <property type="entry name" value="PHM/PNGase F"/>
    <property type="match status" value="1"/>
</dbReference>
<dbReference type="SMART" id="SM01290">
    <property type="entry name" value="N-glycanase_N"/>
    <property type="match status" value="1"/>
</dbReference>
<keyword evidence="1" id="KW-1015">Disulfide bond</keyword>
<dbReference type="InterPro" id="IPR015197">
    <property type="entry name" value="PngaseF_C"/>
</dbReference>
<protein>
    <recommendedName>
        <fullName evidence="3">Peptide-N-glycosidase F N-terminal domain-containing protein</fullName>
    </recommendedName>
</protein>
<dbReference type="eggNOG" id="ENOG502Z825">
    <property type="taxonomic scope" value="Bacteria"/>
</dbReference>
<dbReference type="Proteomes" id="UP000028933">
    <property type="component" value="Chromosome"/>
</dbReference>
<evidence type="ECO:0000313" key="5">
    <source>
        <dbReference type="Proteomes" id="UP000028933"/>
    </source>
</evidence>
<dbReference type="Gene3D" id="2.60.120.1570">
    <property type="entry name" value="Peptide-N-glycosidase F, N-terminal domain"/>
    <property type="match status" value="1"/>
</dbReference>
<dbReference type="InterPro" id="IPR014784">
    <property type="entry name" value="Cu2_ascorb_mOase-like_C"/>
</dbReference>
<evidence type="ECO:0000256" key="1">
    <source>
        <dbReference type="ARBA" id="ARBA00023157"/>
    </source>
</evidence>
<keyword evidence="2" id="KW-0732">Signal</keyword>
<dbReference type="Pfam" id="PF09112">
    <property type="entry name" value="N-glycanase_N"/>
    <property type="match status" value="1"/>
</dbReference>